<dbReference type="InterPro" id="IPR035959">
    <property type="entry name" value="RutC-like_sf"/>
</dbReference>
<keyword evidence="2 3" id="KW-0057">Aromatic amino acid biosynthesis</keyword>
<dbReference type="PANTHER" id="PTHR21164">
    <property type="entry name" value="CHORISMATE MUTASE"/>
    <property type="match status" value="1"/>
</dbReference>
<keyword evidence="5" id="KW-1185">Reference proteome</keyword>
<accession>A0A0J6CYJ2</accession>
<gene>
    <name evidence="4" type="ORF">AB986_02190</name>
</gene>
<feature type="binding site" evidence="2">
    <location>
        <position position="6"/>
    </location>
    <ligand>
        <name>prephenate</name>
        <dbReference type="ChEBI" id="CHEBI:29934"/>
    </ligand>
</feature>
<comment type="catalytic activity">
    <reaction evidence="3">
        <text>chorismate = prephenate</text>
        <dbReference type="Rhea" id="RHEA:13897"/>
        <dbReference type="ChEBI" id="CHEBI:29748"/>
        <dbReference type="ChEBI" id="CHEBI:29934"/>
        <dbReference type="EC" id="5.4.99.5"/>
    </reaction>
</comment>
<dbReference type="SUPFAM" id="SSF55298">
    <property type="entry name" value="YjgF-like"/>
    <property type="match status" value="1"/>
</dbReference>
<dbReference type="Gene3D" id="3.30.1330.40">
    <property type="entry name" value="RutC-like"/>
    <property type="match status" value="1"/>
</dbReference>
<dbReference type="EC" id="5.4.99.5" evidence="1 3"/>
<name>A0A0J6CYJ2_9BACL</name>
<evidence type="ECO:0000313" key="5">
    <source>
        <dbReference type="Proteomes" id="UP000035996"/>
    </source>
</evidence>
<dbReference type="InterPro" id="IPR008243">
    <property type="entry name" value="Chorismate_mutase_AroH"/>
</dbReference>
<dbReference type="PATRIC" id="fig|157733.3.peg.2653"/>
<evidence type="ECO:0000256" key="3">
    <source>
        <dbReference type="PROSITE-ProRule" id="PRU00514"/>
    </source>
</evidence>
<keyword evidence="2 3" id="KW-0028">Amino-acid biosynthesis</keyword>
<protein>
    <recommendedName>
        <fullName evidence="1 3">chorismate mutase</fullName>
        <ecNumber evidence="1 3">5.4.99.5</ecNumber>
    </recommendedName>
</protein>
<dbReference type="NCBIfam" id="TIGR01796">
    <property type="entry name" value="CM_mono_aroH"/>
    <property type="match status" value="1"/>
</dbReference>
<dbReference type="STRING" id="157733.AB986_02190"/>
<dbReference type="PROSITE" id="PS51167">
    <property type="entry name" value="CHORISMATE_MUT_1"/>
    <property type="match status" value="1"/>
</dbReference>
<sequence length="120" mass="13294">MIRGIRGATTVDVNEKHAIVEATTKLLKETINQNNVTPEMVASIHFTMTRDLDAVFPAEAVRLFNGWANVPLLCSSEIEVQGSLPFCIRILMSVNTTQAQDEVQHVYLEKAVTLRPDLAS</sequence>
<dbReference type="Proteomes" id="UP000035996">
    <property type="component" value="Unassembled WGS sequence"/>
</dbReference>
<evidence type="ECO:0000256" key="2">
    <source>
        <dbReference type="PIRSR" id="PIRSR005965-1"/>
    </source>
</evidence>
<dbReference type="PANTHER" id="PTHR21164:SF0">
    <property type="entry name" value="CHORISMATE MUTASE AROH"/>
    <property type="match status" value="1"/>
</dbReference>
<dbReference type="OrthoDB" id="9802232at2"/>
<reference evidence="4" key="1">
    <citation type="submission" date="2015-06" db="EMBL/GenBank/DDBJ databases">
        <authorList>
            <person name="Liu B."/>
            <person name="Wang J."/>
            <person name="Zhu Y."/>
            <person name="Liu G."/>
            <person name="Chen Q."/>
            <person name="Zheng C."/>
            <person name="Che J."/>
            <person name="Ge C."/>
            <person name="Shi H."/>
            <person name="Pan Z."/>
            <person name="Liu X."/>
        </authorList>
    </citation>
    <scope>NUCLEOTIDE SEQUENCE [LARGE SCALE GENOMIC DNA]</scope>
    <source>
        <strain evidence="4">DSM 16346</strain>
    </source>
</reference>
<comment type="caution">
    <text evidence="4">The sequence shown here is derived from an EMBL/GenBank/DDBJ whole genome shotgun (WGS) entry which is preliminary data.</text>
</comment>
<dbReference type="PIRSF" id="PIRSF005965">
    <property type="entry name" value="Chor_mut_AroH"/>
    <property type="match status" value="1"/>
</dbReference>
<proteinExistence type="predicted"/>
<dbReference type="AlphaFoldDB" id="A0A0J6CYJ2"/>
<keyword evidence="3" id="KW-0413">Isomerase</keyword>
<dbReference type="GO" id="GO:0004106">
    <property type="term" value="F:chorismate mutase activity"/>
    <property type="evidence" value="ECO:0007669"/>
    <property type="project" value="UniProtKB-UniRule"/>
</dbReference>
<feature type="binding site" evidence="2">
    <location>
        <position position="107"/>
    </location>
    <ligand>
        <name>prephenate</name>
        <dbReference type="ChEBI" id="CHEBI:29934"/>
    </ligand>
</feature>
<dbReference type="CDD" id="cd02185">
    <property type="entry name" value="AroH"/>
    <property type="match status" value="1"/>
</dbReference>
<dbReference type="RefSeq" id="WP_048309241.1">
    <property type="nucleotide sequence ID" value="NZ_CP119526.1"/>
</dbReference>
<evidence type="ECO:0000313" key="4">
    <source>
        <dbReference type="EMBL" id="KMM38158.1"/>
    </source>
</evidence>
<dbReference type="EMBL" id="LELK01000001">
    <property type="protein sequence ID" value="KMM38158.1"/>
    <property type="molecule type" value="Genomic_DNA"/>
</dbReference>
<evidence type="ECO:0000256" key="1">
    <source>
        <dbReference type="NCBIfam" id="TIGR01796"/>
    </source>
</evidence>
<dbReference type="GO" id="GO:0009073">
    <property type="term" value="P:aromatic amino acid family biosynthetic process"/>
    <property type="evidence" value="ECO:0007669"/>
    <property type="project" value="UniProtKB-UniRule"/>
</dbReference>
<dbReference type="GO" id="GO:0008652">
    <property type="term" value="P:amino acid biosynthetic process"/>
    <property type="evidence" value="ECO:0007669"/>
    <property type="project" value="UniProtKB-UniRule"/>
</dbReference>
<dbReference type="Pfam" id="PF07736">
    <property type="entry name" value="CM_1"/>
    <property type="match status" value="1"/>
</dbReference>
<organism evidence="4 5">
    <name type="scientific">Guptibacillus hwajinpoensis</name>
    <dbReference type="NCBI Taxonomy" id="208199"/>
    <lineage>
        <taxon>Bacteria</taxon>
        <taxon>Bacillati</taxon>
        <taxon>Bacillota</taxon>
        <taxon>Bacilli</taxon>
        <taxon>Bacillales</taxon>
        <taxon>Guptibacillaceae</taxon>
        <taxon>Guptibacillus</taxon>
    </lineage>
</organism>
<dbReference type="GO" id="GO:0046417">
    <property type="term" value="P:chorismate metabolic process"/>
    <property type="evidence" value="ECO:0007669"/>
    <property type="project" value="TreeGrafter"/>
</dbReference>
<dbReference type="UniPathway" id="UPA00120">
    <property type="reaction ID" value="UER00203"/>
</dbReference>
<feature type="binding site" evidence="2">
    <location>
        <position position="89"/>
    </location>
    <ligand>
        <name>prephenate</name>
        <dbReference type="ChEBI" id="CHEBI:29934"/>
    </ligand>
</feature>